<dbReference type="InterPro" id="IPR006621">
    <property type="entry name" value="Nose-resist-to-fluoxetine_N"/>
</dbReference>
<dbReference type="InterPro" id="IPR002656">
    <property type="entry name" value="Acyl_transf_3_dom"/>
</dbReference>
<feature type="transmembrane region" description="Helical" evidence="1">
    <location>
        <begin position="598"/>
        <end position="621"/>
    </location>
</feature>
<gene>
    <name evidence="3" type="ORF">TCLT_LOCUS2062</name>
</gene>
<dbReference type="EMBL" id="UYYF01000350">
    <property type="protein sequence ID" value="VDM97810.1"/>
    <property type="molecule type" value="Genomic_DNA"/>
</dbReference>
<dbReference type="OrthoDB" id="207378at2759"/>
<feature type="transmembrane region" description="Helical" evidence="1">
    <location>
        <begin position="641"/>
        <end position="662"/>
    </location>
</feature>
<feature type="transmembrane region" description="Helical" evidence="1">
    <location>
        <begin position="460"/>
        <end position="482"/>
    </location>
</feature>
<feature type="transmembrane region" description="Helical" evidence="1">
    <location>
        <begin position="179"/>
        <end position="198"/>
    </location>
</feature>
<keyword evidence="4" id="KW-1185">Reference proteome</keyword>
<sequence>MGNKLTVGIQNCIDDLAKVIESTASALLTSTYCRLIGHNDTNFKQCFAYSQDNHQSAQILDAWGRPPAGIYSSGPLFWLGAYDQCLSLSKSKTVNQSVQYCRANVDVEANKIQQHKITLFYGMCLPATCNEQYIKEIFFIASRLLLKTFDISISNSTTVECFQSKVALFQKFGHAEGTIVLIAALILLVLCGTVFDFYRKPRNRKYSINKVPSSTLSHFTTRLAPSVHSMFSDTSSKFMPFLQEDAKSFIYTDAPSQALTYKSALAVRKTLKKPSCLINAILAFSARSSYHYLTRSSNRHLKSLHGIRVLSAFWVVLGHAHLLSLEYIGNVRQLWTSLNASKHLAQIILNSSLSVDSFLLLSGTILSYKVNFRAGQQNNRNRKSPFSVQSWLLVCLHRFMRLLPAYLILFVVMHNLFQYLGDGPMWSQQKGIFGARCHTDDFWRQLLFVSNYFPNECMPWMWYLALDTQFYIAAPIILSVLYSVPMIAIVLIILIISISIVYRVVVILFFRFPATLALALLESEGLATESLEKLFLYLYASPQSRIGPFLIGILLGWLLSKKPIRTFSTPHIDIMRFSSIAMISFAIFGAVYADKFNIFSVFYAATFRVIWAIGLSMLIWLCERGYMNPIQSCLAWNKWIIFSRLSYGFYLSHEPILLYFIWSRRSAMMPLSPSYFVVFALEITLLSLLAASIIAFVIEIPPLIIERKLFKTIRARVGSKKSSQDEKVDGANHQDIESIVHLNNKRLTELVPMLPPMSRTRQWVEENNRVESKNEFEPPFDGLDAINKDHNSLKTEVANTKLNKDEEITTDENVSTCKTSSTISAKRKQKFQSNKCYLYF</sequence>
<evidence type="ECO:0000259" key="2">
    <source>
        <dbReference type="SMART" id="SM00703"/>
    </source>
</evidence>
<feature type="transmembrane region" description="Helical" evidence="1">
    <location>
        <begin position="674"/>
        <end position="698"/>
    </location>
</feature>
<feature type="domain" description="Nose resistant-to-fluoxetine protein N-terminal" evidence="2">
    <location>
        <begin position="43"/>
        <end position="160"/>
    </location>
</feature>
<feature type="transmembrane region" description="Helical" evidence="1">
    <location>
        <begin position="489"/>
        <end position="514"/>
    </location>
</feature>
<dbReference type="GO" id="GO:0016747">
    <property type="term" value="F:acyltransferase activity, transferring groups other than amino-acyl groups"/>
    <property type="evidence" value="ECO:0007669"/>
    <property type="project" value="InterPro"/>
</dbReference>
<dbReference type="PANTHER" id="PTHR11161:SF68">
    <property type="entry name" value="NOSE RESISTANT-TO-FLUOXETINE PROTEIN N-TERMINAL DOMAIN-CONTAINING PROTEIN"/>
    <property type="match status" value="1"/>
</dbReference>
<proteinExistence type="predicted"/>
<feature type="transmembrane region" description="Helical" evidence="1">
    <location>
        <begin position="391"/>
        <end position="417"/>
    </location>
</feature>
<dbReference type="OMA" id="GYFMFIT"/>
<dbReference type="AlphaFoldDB" id="A0A0N5CPC4"/>
<reference evidence="3 4" key="2">
    <citation type="submission" date="2018-11" db="EMBL/GenBank/DDBJ databases">
        <authorList>
            <consortium name="Pathogen Informatics"/>
        </authorList>
    </citation>
    <scope>NUCLEOTIDE SEQUENCE [LARGE SCALE GENOMIC DNA]</scope>
</reference>
<reference evidence="5" key="1">
    <citation type="submission" date="2017-02" db="UniProtKB">
        <authorList>
            <consortium name="WormBaseParasite"/>
        </authorList>
    </citation>
    <scope>IDENTIFICATION</scope>
</reference>
<organism evidence="5">
    <name type="scientific">Thelazia callipaeda</name>
    <name type="common">Oriental eyeworm</name>
    <name type="synonym">Parasitic nematode</name>
    <dbReference type="NCBI Taxonomy" id="103827"/>
    <lineage>
        <taxon>Eukaryota</taxon>
        <taxon>Metazoa</taxon>
        <taxon>Ecdysozoa</taxon>
        <taxon>Nematoda</taxon>
        <taxon>Chromadorea</taxon>
        <taxon>Rhabditida</taxon>
        <taxon>Spirurina</taxon>
        <taxon>Spiruromorpha</taxon>
        <taxon>Thelazioidea</taxon>
        <taxon>Thelaziidae</taxon>
        <taxon>Thelazia</taxon>
    </lineage>
</organism>
<keyword evidence="1" id="KW-0472">Membrane</keyword>
<dbReference type="Pfam" id="PF20146">
    <property type="entry name" value="NRF"/>
    <property type="match status" value="1"/>
</dbReference>
<dbReference type="Pfam" id="PF01757">
    <property type="entry name" value="Acyl_transf_3"/>
    <property type="match status" value="1"/>
</dbReference>
<feature type="transmembrane region" description="Helical" evidence="1">
    <location>
        <begin position="572"/>
        <end position="592"/>
    </location>
</feature>
<dbReference type="PANTHER" id="PTHR11161">
    <property type="entry name" value="O-ACYLTRANSFERASE"/>
    <property type="match status" value="1"/>
</dbReference>
<accession>A0A0N5CPC4</accession>
<evidence type="ECO:0000313" key="5">
    <source>
        <dbReference type="WBParaSite" id="TCLT_0000206101-mRNA-1"/>
    </source>
</evidence>
<dbReference type="InterPro" id="IPR052728">
    <property type="entry name" value="O2_lipid_transport_reg"/>
</dbReference>
<dbReference type="Proteomes" id="UP000276776">
    <property type="component" value="Unassembled WGS sequence"/>
</dbReference>
<feature type="transmembrane region" description="Helical" evidence="1">
    <location>
        <begin position="348"/>
        <end position="370"/>
    </location>
</feature>
<dbReference type="STRING" id="103827.A0A0N5CPC4"/>
<protein>
    <submittedName>
        <fullName evidence="5">NRF domain-containing protein</fullName>
    </submittedName>
</protein>
<evidence type="ECO:0000313" key="4">
    <source>
        <dbReference type="Proteomes" id="UP000276776"/>
    </source>
</evidence>
<keyword evidence="1" id="KW-0812">Transmembrane</keyword>
<evidence type="ECO:0000313" key="3">
    <source>
        <dbReference type="EMBL" id="VDM97810.1"/>
    </source>
</evidence>
<name>A0A0N5CPC4_THECL</name>
<dbReference type="WBParaSite" id="TCLT_0000206101-mRNA-1">
    <property type="protein sequence ID" value="TCLT_0000206101-mRNA-1"/>
    <property type="gene ID" value="TCLT_0000206101"/>
</dbReference>
<feature type="transmembrane region" description="Helical" evidence="1">
    <location>
        <begin position="309"/>
        <end position="328"/>
    </location>
</feature>
<dbReference type="SMART" id="SM00703">
    <property type="entry name" value="NRF"/>
    <property type="match status" value="1"/>
</dbReference>
<keyword evidence="1" id="KW-1133">Transmembrane helix</keyword>
<evidence type="ECO:0000256" key="1">
    <source>
        <dbReference type="SAM" id="Phobius"/>
    </source>
</evidence>